<dbReference type="Pfam" id="PF00589">
    <property type="entry name" value="Phage_integrase"/>
    <property type="match status" value="1"/>
</dbReference>
<evidence type="ECO:0000256" key="1">
    <source>
        <dbReference type="ARBA" id="ARBA00022908"/>
    </source>
</evidence>
<dbReference type="InterPro" id="IPR052925">
    <property type="entry name" value="Phage_Integrase-like_Recomb"/>
</dbReference>
<reference evidence="8 9" key="1">
    <citation type="submission" date="2018-04" db="EMBL/GenBank/DDBJ databases">
        <authorList>
            <person name="Go L.Y."/>
            <person name="Mitchell J.A."/>
        </authorList>
    </citation>
    <scope>NUCLEOTIDE SEQUENCE [LARGE SCALE GENOMIC DNA]</scope>
    <source>
        <strain evidence="8 9">KCJK7865</strain>
    </source>
</reference>
<keyword evidence="3" id="KW-0233">DNA recombination</keyword>
<evidence type="ECO:0000256" key="2">
    <source>
        <dbReference type="ARBA" id="ARBA00023125"/>
    </source>
</evidence>
<organism evidence="8 9">
    <name type="scientific">Pseudomonas plecoglossicida</name>
    <dbReference type="NCBI Taxonomy" id="70775"/>
    <lineage>
        <taxon>Bacteria</taxon>
        <taxon>Pseudomonadati</taxon>
        <taxon>Pseudomonadota</taxon>
        <taxon>Gammaproteobacteria</taxon>
        <taxon>Pseudomonadales</taxon>
        <taxon>Pseudomonadaceae</taxon>
        <taxon>Pseudomonas</taxon>
    </lineage>
</organism>
<name>A0A2R7UJW3_PSEDL</name>
<dbReference type="GO" id="GO:0006310">
    <property type="term" value="P:DNA recombination"/>
    <property type="evidence" value="ECO:0007669"/>
    <property type="project" value="UniProtKB-KW"/>
</dbReference>
<proteinExistence type="predicted"/>
<dbReference type="PANTHER" id="PTHR34605">
    <property type="entry name" value="PHAGE_INTEGRASE DOMAIN-CONTAINING PROTEIN"/>
    <property type="match status" value="1"/>
</dbReference>
<feature type="domain" description="Core-binding (CB)" evidence="7">
    <location>
        <begin position="27"/>
        <end position="102"/>
    </location>
</feature>
<evidence type="ECO:0000259" key="6">
    <source>
        <dbReference type="PROSITE" id="PS51898"/>
    </source>
</evidence>
<keyword evidence="1" id="KW-0229">DNA integration</keyword>
<dbReference type="PROSITE" id="PS51898">
    <property type="entry name" value="TYR_RECOMBINASE"/>
    <property type="match status" value="1"/>
</dbReference>
<evidence type="ECO:0000313" key="8">
    <source>
        <dbReference type="EMBL" id="PTU51384.1"/>
    </source>
</evidence>
<dbReference type="GO" id="GO:0003677">
    <property type="term" value="F:DNA binding"/>
    <property type="evidence" value="ECO:0007669"/>
    <property type="project" value="UniProtKB-UniRule"/>
</dbReference>
<dbReference type="SUPFAM" id="SSF56349">
    <property type="entry name" value="DNA breaking-rejoining enzymes"/>
    <property type="match status" value="1"/>
</dbReference>
<dbReference type="Gene3D" id="1.10.443.10">
    <property type="entry name" value="Intergrase catalytic core"/>
    <property type="match status" value="1"/>
</dbReference>
<sequence length="345" mass="38470">MGRWRASITAGTGNSFRFIVCPSSTCTCTMTDIERYVRAATRDNTRRSYRAAIEHFETHWGGFLPATAESIARYLADHADQHAVSTLRQRLAALSQWHVAQGFPDPTKAPLVRQVLRGIRTLHPTPPRQAAPLLLQHLQSAVECFEEEARQAREQHDLATLRRARRDAALLLLGFWRGFRGDELARLRVEHIQAEAGVGITLFLPRSKGDREALGVQHRTPALKALCPVTAYLQWLEVAGIAHGPVFRKLDRWGNLGDTALNSNSLVGLLRRMLERAGVPAALYTGHSLRRGFATWATANGWELKALMSYVGWKDAKSALRYIDAAQRFGELAMLPASQAQKLIP</sequence>
<evidence type="ECO:0000256" key="3">
    <source>
        <dbReference type="ARBA" id="ARBA00023172"/>
    </source>
</evidence>
<accession>A0A2R7UJW3</accession>
<dbReference type="InterPro" id="IPR013762">
    <property type="entry name" value="Integrase-like_cat_sf"/>
</dbReference>
<feature type="domain" description="Tyr recombinase" evidence="6">
    <location>
        <begin position="137"/>
        <end position="334"/>
    </location>
</feature>
<feature type="coiled-coil region" evidence="5">
    <location>
        <begin position="135"/>
        <end position="162"/>
    </location>
</feature>
<evidence type="ECO:0000256" key="5">
    <source>
        <dbReference type="SAM" id="Coils"/>
    </source>
</evidence>
<dbReference type="InterPro" id="IPR011010">
    <property type="entry name" value="DNA_brk_join_enz"/>
</dbReference>
<dbReference type="Gene3D" id="1.10.150.130">
    <property type="match status" value="1"/>
</dbReference>
<evidence type="ECO:0000313" key="9">
    <source>
        <dbReference type="Proteomes" id="UP000244874"/>
    </source>
</evidence>
<dbReference type="CDD" id="cd00799">
    <property type="entry name" value="INT_Cre_C"/>
    <property type="match status" value="1"/>
</dbReference>
<dbReference type="EMBL" id="QANO01000117">
    <property type="protein sequence ID" value="PTU51384.1"/>
    <property type="molecule type" value="Genomic_DNA"/>
</dbReference>
<dbReference type="GO" id="GO:0015074">
    <property type="term" value="P:DNA integration"/>
    <property type="evidence" value="ECO:0007669"/>
    <property type="project" value="UniProtKB-KW"/>
</dbReference>
<dbReference type="InterPro" id="IPR044068">
    <property type="entry name" value="CB"/>
</dbReference>
<dbReference type="AlphaFoldDB" id="A0A2R7UJW3"/>
<evidence type="ECO:0000256" key="4">
    <source>
        <dbReference type="PROSITE-ProRule" id="PRU01248"/>
    </source>
</evidence>
<dbReference type="PANTHER" id="PTHR34605:SF3">
    <property type="entry name" value="P CELL-TYPE AGGLUTINATION PROTEIN MAP4-LIKE-RELATED"/>
    <property type="match status" value="1"/>
</dbReference>
<comment type="caution">
    <text evidence="8">The sequence shown here is derived from an EMBL/GenBank/DDBJ whole genome shotgun (WGS) entry which is preliminary data.</text>
</comment>
<gene>
    <name evidence="8" type="ORF">DBB42_15135</name>
</gene>
<evidence type="ECO:0000259" key="7">
    <source>
        <dbReference type="PROSITE" id="PS51900"/>
    </source>
</evidence>
<keyword evidence="2 4" id="KW-0238">DNA-binding</keyword>
<dbReference type="SUPFAM" id="SSF47823">
    <property type="entry name" value="lambda integrase-like, N-terminal domain"/>
    <property type="match status" value="1"/>
</dbReference>
<dbReference type="Proteomes" id="UP000244874">
    <property type="component" value="Unassembled WGS sequence"/>
</dbReference>
<dbReference type="InterPro" id="IPR010998">
    <property type="entry name" value="Integrase_recombinase_N"/>
</dbReference>
<evidence type="ECO:0008006" key="10">
    <source>
        <dbReference type="Google" id="ProtNLM"/>
    </source>
</evidence>
<dbReference type="PROSITE" id="PS51900">
    <property type="entry name" value="CB"/>
    <property type="match status" value="1"/>
</dbReference>
<keyword evidence="5" id="KW-0175">Coiled coil</keyword>
<dbReference type="InterPro" id="IPR002104">
    <property type="entry name" value="Integrase_catalytic"/>
</dbReference>
<protein>
    <recommendedName>
        <fullName evidence="10">Site-specific recombinase XerD</fullName>
    </recommendedName>
</protein>